<feature type="domain" description="Fe-containing alcohol dehydrogenase-like C-terminal" evidence="6">
    <location>
        <begin position="200"/>
        <end position="387"/>
    </location>
</feature>
<dbReference type="FunFam" id="1.20.1090.10:FF:000001">
    <property type="entry name" value="Aldehyde-alcohol dehydrogenase"/>
    <property type="match status" value="1"/>
</dbReference>
<sequence>MSDISCYATNWNYPSSILCGAGRITELADQCRELGMASPLLVTDPGLAALPMLGDVIEQCRERGVTVAVFSNIKGNPTGANVIDGVEVFRRGGHDGVIAFGGGSGLDAAKAIALMANQREGLSLWSLEDVGDNWKNADAGAIVPVVAVPTTAGTGSEVGRASVITDDSAHVKRIIFHPGMVPARVILDPTLTVGLPPAVTAATGMDALSHCLEAWCAPTYHPMAEGIAVEGMRRVRDYLPRAWHDGEDLEARLNMLVASSMGATAFQRGLGAMHALAHPLGALFDAHHGTLNAILMPYVLKANERAIGEQMVRLGRYLDLRQPGTGAVIDWVLDMRERLQIPHALSALGIDDNQAEKVGEMAVADPSSATNPIAFDADGYRDIFLAALNARL</sequence>
<evidence type="ECO:0000259" key="5">
    <source>
        <dbReference type="Pfam" id="PF00465"/>
    </source>
</evidence>
<organism evidence="7 8">
    <name type="scientific">Halomonas huangheensis</name>
    <dbReference type="NCBI Taxonomy" id="1178482"/>
    <lineage>
        <taxon>Bacteria</taxon>
        <taxon>Pseudomonadati</taxon>
        <taxon>Pseudomonadota</taxon>
        <taxon>Gammaproteobacteria</taxon>
        <taxon>Oceanospirillales</taxon>
        <taxon>Halomonadaceae</taxon>
        <taxon>Halomonas</taxon>
    </lineage>
</organism>
<comment type="similarity">
    <text evidence="2">Belongs to the iron-containing alcohol dehydrogenase family.</text>
</comment>
<evidence type="ECO:0000256" key="3">
    <source>
        <dbReference type="ARBA" id="ARBA00023002"/>
    </source>
</evidence>
<dbReference type="Pfam" id="PF00465">
    <property type="entry name" value="Fe-ADH"/>
    <property type="match status" value="1"/>
</dbReference>
<dbReference type="STRING" id="1178482.AR456_03910"/>
<evidence type="ECO:0000313" key="8">
    <source>
        <dbReference type="Proteomes" id="UP000019113"/>
    </source>
</evidence>
<dbReference type="AlphaFoldDB" id="W1N4Z6"/>
<dbReference type="Gene3D" id="1.20.1090.10">
    <property type="entry name" value="Dehydroquinate synthase-like - alpha domain"/>
    <property type="match status" value="1"/>
</dbReference>
<dbReference type="PATRIC" id="fig|1178482.3.peg.3091"/>
<dbReference type="GO" id="GO:0046872">
    <property type="term" value="F:metal ion binding"/>
    <property type="evidence" value="ECO:0007669"/>
    <property type="project" value="InterPro"/>
</dbReference>
<dbReference type="Pfam" id="PF25137">
    <property type="entry name" value="ADH_Fe_C"/>
    <property type="match status" value="1"/>
</dbReference>
<evidence type="ECO:0000256" key="1">
    <source>
        <dbReference type="ARBA" id="ARBA00001962"/>
    </source>
</evidence>
<dbReference type="GO" id="GO:0004022">
    <property type="term" value="F:alcohol dehydrogenase (NAD+) activity"/>
    <property type="evidence" value="ECO:0007669"/>
    <property type="project" value="TreeGrafter"/>
</dbReference>
<feature type="domain" description="Alcohol dehydrogenase iron-type/glycerol dehydrogenase GldA" evidence="5">
    <location>
        <begin position="14"/>
        <end position="189"/>
    </location>
</feature>
<keyword evidence="8" id="KW-1185">Reference proteome</keyword>
<dbReference type="SUPFAM" id="SSF56796">
    <property type="entry name" value="Dehydroquinate synthase-like"/>
    <property type="match status" value="1"/>
</dbReference>
<dbReference type="Proteomes" id="UP000019113">
    <property type="component" value="Unassembled WGS sequence"/>
</dbReference>
<dbReference type="PANTHER" id="PTHR11496">
    <property type="entry name" value="ALCOHOL DEHYDROGENASE"/>
    <property type="match status" value="1"/>
</dbReference>
<gene>
    <name evidence="7" type="ORF">BJB45_02415</name>
</gene>
<dbReference type="Gene3D" id="3.40.50.1970">
    <property type="match status" value="1"/>
</dbReference>
<evidence type="ECO:0000259" key="6">
    <source>
        <dbReference type="Pfam" id="PF25137"/>
    </source>
</evidence>
<dbReference type="CDD" id="cd14861">
    <property type="entry name" value="Fe-ADH-like"/>
    <property type="match status" value="1"/>
</dbReference>
<evidence type="ECO:0000313" key="7">
    <source>
        <dbReference type="EMBL" id="ERL50000.1"/>
    </source>
</evidence>
<dbReference type="RefSeq" id="WP_021820048.1">
    <property type="nucleotide sequence ID" value="NZ_AVBC01000039.1"/>
</dbReference>
<keyword evidence="4" id="KW-0520">NAD</keyword>
<dbReference type="FunFam" id="3.40.50.1970:FF:000003">
    <property type="entry name" value="Alcohol dehydrogenase, iron-containing"/>
    <property type="match status" value="1"/>
</dbReference>
<dbReference type="InterPro" id="IPR001670">
    <property type="entry name" value="ADH_Fe/GldA"/>
</dbReference>
<comment type="cofactor">
    <cofactor evidence="1">
        <name>Fe cation</name>
        <dbReference type="ChEBI" id="CHEBI:24875"/>
    </cofactor>
</comment>
<keyword evidence="3" id="KW-0560">Oxidoreductase</keyword>
<dbReference type="InterPro" id="IPR018211">
    <property type="entry name" value="ADH_Fe_CS"/>
</dbReference>
<reference evidence="7 8" key="1">
    <citation type="submission" date="2013-08" db="EMBL/GenBank/DDBJ databases">
        <title>draft genome of Halomonas huanghegensis, strain BJGMM-B45T.</title>
        <authorList>
            <person name="Miao C."/>
            <person name="Wan Y."/>
            <person name="Jin W."/>
        </authorList>
    </citation>
    <scope>NUCLEOTIDE SEQUENCE [LARGE SCALE GENOMIC DNA]</scope>
    <source>
        <strain evidence="7 8">BJGMM-B45</strain>
    </source>
</reference>
<comment type="caution">
    <text evidence="7">The sequence shown here is derived from an EMBL/GenBank/DDBJ whole genome shotgun (WGS) entry which is preliminary data.</text>
</comment>
<dbReference type="eggNOG" id="COG1454">
    <property type="taxonomic scope" value="Bacteria"/>
</dbReference>
<name>W1N4Z6_9GAMM</name>
<protein>
    <submittedName>
        <fullName evidence="7">Alcohol dehydrogenase</fullName>
    </submittedName>
</protein>
<accession>W1N4Z6</accession>
<proteinExistence type="inferred from homology"/>
<evidence type="ECO:0000256" key="2">
    <source>
        <dbReference type="ARBA" id="ARBA00007358"/>
    </source>
</evidence>
<evidence type="ECO:0000256" key="4">
    <source>
        <dbReference type="ARBA" id="ARBA00023027"/>
    </source>
</evidence>
<dbReference type="EMBL" id="AVBC01000039">
    <property type="protein sequence ID" value="ERL50000.1"/>
    <property type="molecule type" value="Genomic_DNA"/>
</dbReference>
<dbReference type="InterPro" id="IPR056798">
    <property type="entry name" value="ADH_Fe_C"/>
</dbReference>
<dbReference type="PANTHER" id="PTHR11496:SF102">
    <property type="entry name" value="ALCOHOL DEHYDROGENASE 4"/>
    <property type="match status" value="1"/>
</dbReference>
<dbReference type="InterPro" id="IPR039697">
    <property type="entry name" value="Alcohol_dehydrogenase_Fe"/>
</dbReference>
<dbReference type="PROSITE" id="PS00913">
    <property type="entry name" value="ADH_IRON_1"/>
    <property type="match status" value="1"/>
</dbReference>